<organism evidence="1 2">
    <name type="scientific">Catonella massiliensis</name>
    <dbReference type="NCBI Taxonomy" id="2799636"/>
    <lineage>
        <taxon>Bacteria</taxon>
        <taxon>Bacillati</taxon>
        <taxon>Bacillota</taxon>
        <taxon>Clostridia</taxon>
        <taxon>Lachnospirales</taxon>
        <taxon>Lachnospiraceae</taxon>
        <taxon>Catonella</taxon>
    </lineage>
</organism>
<name>A0ABS1J2B3_9FIRM</name>
<sequence length="368" mass="43346">MLYSEKDLLSDVSYFNGSDDKIQEHIGYNEIGIITDKDIYISEYESHILDLNTVLRVDSFLRTPYSIHMSYPSARSLYTLRIYFSKDGYLLTKDFWKRKKILKVNSSTYLDSNVNTGDIVIELKEFNDKHYPSIFKTLQILEVGHLLYNISRIADIYGYEYELNNDGINTLALRNKRIGVHYLENREKINEFWRKAKSRSSGKYYGGLINFDLDHEKYRYFPQDFSKIKSLKFDKTVIDSVKTLVFINDGNSLLDNENGLVIDYSYIMKEYNYLNARTMSQITVFLYKWENKVMNNYAEVIQYIGYLAQEVCLNNSGIGIYNRPIKQMNFNFWLPILEQNNSLKDYIPFYGVLTGKETELISRSKKII</sequence>
<comment type="caution">
    <text evidence="1">The sequence shown here is derived from an EMBL/GenBank/DDBJ whole genome shotgun (WGS) entry which is preliminary data.</text>
</comment>
<proteinExistence type="predicted"/>
<evidence type="ECO:0000313" key="2">
    <source>
        <dbReference type="Proteomes" id="UP000604730"/>
    </source>
</evidence>
<gene>
    <name evidence="1" type="ORF">JJN12_10965</name>
</gene>
<dbReference type="Proteomes" id="UP000604730">
    <property type="component" value="Unassembled WGS sequence"/>
</dbReference>
<evidence type="ECO:0000313" key="1">
    <source>
        <dbReference type="EMBL" id="MBK5898293.1"/>
    </source>
</evidence>
<reference evidence="1 2" key="1">
    <citation type="submission" date="2021-01" db="EMBL/GenBank/DDBJ databases">
        <title>Isolation and description of Catonella massiliensis sp. nov., a novel Catonella species, isolated from a stable periodontitis subject.</title>
        <authorList>
            <person name="Antezack A."/>
            <person name="Boxberger M."/>
            <person name="La Scola B."/>
            <person name="Monnet-Corti V."/>
        </authorList>
    </citation>
    <scope>NUCLEOTIDE SEQUENCE [LARGE SCALE GENOMIC DNA]</scope>
    <source>
        <strain evidence="1 2">Marseille-Q4567</strain>
    </source>
</reference>
<protein>
    <submittedName>
        <fullName evidence="1">Uncharacterized protein</fullName>
    </submittedName>
</protein>
<dbReference type="RefSeq" id="WP_208429723.1">
    <property type="nucleotide sequence ID" value="NZ_JAEPRJ010000001.1"/>
</dbReference>
<dbReference type="EMBL" id="JAEPRJ010000001">
    <property type="protein sequence ID" value="MBK5898293.1"/>
    <property type="molecule type" value="Genomic_DNA"/>
</dbReference>
<keyword evidence="2" id="KW-1185">Reference proteome</keyword>
<accession>A0ABS1J2B3</accession>